<keyword evidence="6" id="KW-0816">Tricarboxylic acid cycle</keyword>
<proteinExistence type="inferred from homology"/>
<dbReference type="HOGENOM" id="CLU_044838_3_3_0"/>
<accession>M1YFR3</accession>
<keyword evidence="12" id="KW-0003">3Fe-4S</keyword>
<keyword evidence="10" id="KW-0408">Iron</keyword>
<dbReference type="Gene3D" id="1.10.1060.10">
    <property type="entry name" value="Alpha-helical ferredoxin"/>
    <property type="match status" value="1"/>
</dbReference>
<dbReference type="GO" id="GO:0051537">
    <property type="term" value="F:2 iron, 2 sulfur cluster binding"/>
    <property type="evidence" value="ECO:0007669"/>
    <property type="project" value="UniProtKB-KW"/>
</dbReference>
<dbReference type="Gene3D" id="3.10.20.30">
    <property type="match status" value="1"/>
</dbReference>
<dbReference type="GO" id="GO:0051538">
    <property type="term" value="F:3 iron, 4 sulfur cluster binding"/>
    <property type="evidence" value="ECO:0007669"/>
    <property type="project" value="UniProtKB-KW"/>
</dbReference>
<evidence type="ECO:0000259" key="14">
    <source>
        <dbReference type="PROSITE" id="PS51379"/>
    </source>
</evidence>
<evidence type="ECO:0000313" key="15">
    <source>
        <dbReference type="EMBL" id="CCQ89287.1"/>
    </source>
</evidence>
<keyword evidence="7" id="KW-0001">2Fe-2S</keyword>
<evidence type="ECO:0000256" key="12">
    <source>
        <dbReference type="ARBA" id="ARBA00023291"/>
    </source>
</evidence>
<evidence type="ECO:0000256" key="5">
    <source>
        <dbReference type="ARBA" id="ARBA00022485"/>
    </source>
</evidence>
<organism evidence="15 16">
    <name type="scientific">Nitrospina gracilis (strain 3/211)</name>
    <dbReference type="NCBI Taxonomy" id="1266370"/>
    <lineage>
        <taxon>Bacteria</taxon>
        <taxon>Pseudomonadati</taxon>
        <taxon>Nitrospinota/Tectimicrobiota group</taxon>
        <taxon>Nitrospinota</taxon>
        <taxon>Nitrospinia</taxon>
        <taxon>Nitrospinales</taxon>
        <taxon>Nitrospinaceae</taxon>
        <taxon>Nitrospina</taxon>
    </lineage>
</organism>
<dbReference type="STRING" id="1266370.NITGR_1010002"/>
<reference evidence="15 16" key="1">
    <citation type="journal article" date="2013" name="Front. Microbiol.">
        <title>The genome of Nitrospina gracilis illuminates the metabolism and evolution of the major marine nitrite oxidizer.</title>
        <authorList>
            <person name="Luecker S."/>
            <person name="Nowka B."/>
            <person name="Rattei T."/>
            <person name="Spieck E."/>
            <person name="and Daims H."/>
        </authorList>
    </citation>
    <scope>NUCLEOTIDE SEQUENCE [LARGE SCALE GENOMIC DNA]</scope>
    <source>
        <strain evidence="15 16">3/211</strain>
    </source>
</reference>
<evidence type="ECO:0000256" key="13">
    <source>
        <dbReference type="ARBA" id="ARBA00034078"/>
    </source>
</evidence>
<keyword evidence="11" id="KW-0411">Iron-sulfur</keyword>
<evidence type="ECO:0000256" key="9">
    <source>
        <dbReference type="ARBA" id="ARBA00023002"/>
    </source>
</evidence>
<dbReference type="NCBIfam" id="TIGR00384">
    <property type="entry name" value="dhsB"/>
    <property type="match status" value="1"/>
</dbReference>
<comment type="cofactor">
    <cofactor evidence="13">
        <name>[2Fe-2S] cluster</name>
        <dbReference type="ChEBI" id="CHEBI:190135"/>
    </cofactor>
</comment>
<dbReference type="GO" id="GO:0008177">
    <property type="term" value="F:succinate dehydrogenase (quinone) activity"/>
    <property type="evidence" value="ECO:0007669"/>
    <property type="project" value="UniProtKB-EC"/>
</dbReference>
<evidence type="ECO:0000256" key="7">
    <source>
        <dbReference type="ARBA" id="ARBA00022714"/>
    </source>
</evidence>
<dbReference type="Pfam" id="PF13085">
    <property type="entry name" value="Fer2_3"/>
    <property type="match status" value="1"/>
</dbReference>
<protein>
    <recommendedName>
        <fullName evidence="4">succinate dehydrogenase</fullName>
        <ecNumber evidence="4">1.3.5.1</ecNumber>
    </recommendedName>
</protein>
<dbReference type="GO" id="GO:0046872">
    <property type="term" value="F:metal ion binding"/>
    <property type="evidence" value="ECO:0007669"/>
    <property type="project" value="UniProtKB-KW"/>
</dbReference>
<keyword evidence="8" id="KW-0479">Metal-binding</keyword>
<dbReference type="SUPFAM" id="SSF46548">
    <property type="entry name" value="alpha-helical ferredoxin"/>
    <property type="match status" value="1"/>
</dbReference>
<dbReference type="EC" id="1.3.5.1" evidence="4"/>
<dbReference type="InterPro" id="IPR050573">
    <property type="entry name" value="SDH/FRD_Iron-Sulfur"/>
</dbReference>
<keyword evidence="9 15" id="KW-0560">Oxidoreductase</keyword>
<dbReference type="InterPro" id="IPR036010">
    <property type="entry name" value="2Fe-2S_ferredoxin-like_sf"/>
</dbReference>
<dbReference type="PROSITE" id="PS51379">
    <property type="entry name" value="4FE4S_FER_2"/>
    <property type="match status" value="1"/>
</dbReference>
<comment type="cofactor">
    <cofactor evidence="2">
        <name>[4Fe-4S] cluster</name>
        <dbReference type="ChEBI" id="CHEBI:49883"/>
    </cofactor>
</comment>
<dbReference type="Proteomes" id="UP000011704">
    <property type="component" value="Unassembled WGS sequence"/>
</dbReference>
<evidence type="ECO:0000256" key="6">
    <source>
        <dbReference type="ARBA" id="ARBA00022532"/>
    </source>
</evidence>
<evidence type="ECO:0000256" key="11">
    <source>
        <dbReference type="ARBA" id="ARBA00023014"/>
    </source>
</evidence>
<dbReference type="InParanoid" id="M1YFR3"/>
<dbReference type="Pfam" id="PF13183">
    <property type="entry name" value="Fer4_8"/>
    <property type="match status" value="1"/>
</dbReference>
<evidence type="ECO:0000313" key="16">
    <source>
        <dbReference type="Proteomes" id="UP000011704"/>
    </source>
</evidence>
<gene>
    <name evidence="15" type="primary">sdhB</name>
    <name evidence="15" type="ORF">NITGR_1010002</name>
</gene>
<sequence length="255" mass="28631">MRPQTMSEKKTVRLKIKRQDTPDSKPYWQEFEVPDRENANVISCLMDIQKNPVTANSQTVTPVVWECNCLEEVCGSCTMNINGRVRQSCTALVHQLEQPIVLEPMKKFPVVRDLAVDRTRMFDNLKKVHAWITIDGSHDIGEGPVISEKQRNSAYSLAECMTCGCCLEACPQFALDNDFLGASTFSQVRLFNMHPTGAMEKEERLEAVMGKGGIADCGNAQVCVEVCPKNIPLTESIAEIGRQTTWQMVKNLIFK</sequence>
<dbReference type="InterPro" id="IPR012675">
    <property type="entry name" value="Beta-grasp_dom_sf"/>
</dbReference>
<dbReference type="GO" id="GO:0022904">
    <property type="term" value="P:respiratory electron transport chain"/>
    <property type="evidence" value="ECO:0007669"/>
    <property type="project" value="TreeGrafter"/>
</dbReference>
<dbReference type="GO" id="GO:0051539">
    <property type="term" value="F:4 iron, 4 sulfur cluster binding"/>
    <property type="evidence" value="ECO:0007669"/>
    <property type="project" value="UniProtKB-KW"/>
</dbReference>
<evidence type="ECO:0000256" key="10">
    <source>
        <dbReference type="ARBA" id="ARBA00023004"/>
    </source>
</evidence>
<dbReference type="AlphaFoldDB" id="M1YFR3"/>
<dbReference type="EMBL" id="CAQJ01000004">
    <property type="protein sequence ID" value="CCQ89287.1"/>
    <property type="molecule type" value="Genomic_DNA"/>
</dbReference>
<comment type="caution">
    <text evidence="15">The sequence shown here is derived from an EMBL/GenBank/DDBJ whole genome shotgun (WGS) entry which is preliminary data.</text>
</comment>
<comment type="cofactor">
    <cofactor evidence="1">
        <name>[3Fe-4S] cluster</name>
        <dbReference type="ChEBI" id="CHEBI:21137"/>
    </cofactor>
</comment>
<dbReference type="GO" id="GO:0006099">
    <property type="term" value="P:tricarboxylic acid cycle"/>
    <property type="evidence" value="ECO:0007669"/>
    <property type="project" value="UniProtKB-KW"/>
</dbReference>
<dbReference type="SUPFAM" id="SSF54292">
    <property type="entry name" value="2Fe-2S ferredoxin-like"/>
    <property type="match status" value="1"/>
</dbReference>
<dbReference type="InterPro" id="IPR017900">
    <property type="entry name" value="4Fe4S_Fe_S_CS"/>
</dbReference>
<dbReference type="InterPro" id="IPR025192">
    <property type="entry name" value="Succ_DH/fum_Rdtase_N"/>
</dbReference>
<evidence type="ECO:0000256" key="2">
    <source>
        <dbReference type="ARBA" id="ARBA00001966"/>
    </source>
</evidence>
<comment type="similarity">
    <text evidence="3">Belongs to the succinate dehydrogenase/fumarate reductase iron-sulfur protein family.</text>
</comment>
<dbReference type="InterPro" id="IPR009051">
    <property type="entry name" value="Helical_ferredxn"/>
</dbReference>
<dbReference type="InterPro" id="IPR017896">
    <property type="entry name" value="4Fe4S_Fe-S-bd"/>
</dbReference>
<dbReference type="PANTHER" id="PTHR11921:SF29">
    <property type="entry name" value="SUCCINATE DEHYDROGENASE [UBIQUINONE] IRON-SULFUR SUBUNIT, MITOCHONDRIAL"/>
    <property type="match status" value="1"/>
</dbReference>
<evidence type="ECO:0000256" key="1">
    <source>
        <dbReference type="ARBA" id="ARBA00001927"/>
    </source>
</evidence>
<dbReference type="PANTHER" id="PTHR11921">
    <property type="entry name" value="SUCCINATE DEHYDROGENASE IRON-SULFUR PROTEIN"/>
    <property type="match status" value="1"/>
</dbReference>
<evidence type="ECO:0000256" key="8">
    <source>
        <dbReference type="ARBA" id="ARBA00022723"/>
    </source>
</evidence>
<dbReference type="PROSITE" id="PS00198">
    <property type="entry name" value="4FE4S_FER_1"/>
    <property type="match status" value="1"/>
</dbReference>
<evidence type="ECO:0000256" key="4">
    <source>
        <dbReference type="ARBA" id="ARBA00012792"/>
    </source>
</evidence>
<keyword evidence="5" id="KW-0004">4Fe-4S</keyword>
<dbReference type="NCBIfam" id="NF006391">
    <property type="entry name" value="PRK08640.1"/>
    <property type="match status" value="1"/>
</dbReference>
<dbReference type="FunFam" id="3.10.20.30:FF:000018">
    <property type="entry name" value="Succinate dehydrogenase iron-sulfur subunit"/>
    <property type="match status" value="1"/>
</dbReference>
<dbReference type="InterPro" id="IPR004489">
    <property type="entry name" value="Succ_DH/fum_Rdtase_Fe-S"/>
</dbReference>
<keyword evidence="16" id="KW-1185">Reference proteome</keyword>
<name>M1YFR3_NITG3</name>
<dbReference type="GO" id="GO:0009055">
    <property type="term" value="F:electron transfer activity"/>
    <property type="evidence" value="ECO:0007669"/>
    <property type="project" value="InterPro"/>
</dbReference>
<dbReference type="FunFam" id="1.10.1060.10:FF:000005">
    <property type="entry name" value="Succinate dehydrogenase iron-sulfur subunit"/>
    <property type="match status" value="1"/>
</dbReference>
<feature type="domain" description="4Fe-4S ferredoxin-type" evidence="14">
    <location>
        <begin position="151"/>
        <end position="180"/>
    </location>
</feature>
<evidence type="ECO:0000256" key="3">
    <source>
        <dbReference type="ARBA" id="ARBA00009433"/>
    </source>
</evidence>